<reference evidence="1" key="2">
    <citation type="submission" date="2021-03" db="EMBL/GenBank/DDBJ databases">
        <authorList>
            <person name="Alouane T."/>
            <person name="Langin T."/>
            <person name="Bonhomme L."/>
        </authorList>
    </citation>
    <scope>NUCLEOTIDE SEQUENCE</scope>
    <source>
        <strain evidence="1">MDC_Fg202</strain>
    </source>
</reference>
<proteinExistence type="predicted"/>
<protein>
    <submittedName>
        <fullName evidence="2">Uncharacterized protein</fullName>
    </submittedName>
</protein>
<dbReference type="AlphaFoldDB" id="A0A4E9DLN2"/>
<evidence type="ECO:0000313" key="2">
    <source>
        <dbReference type="EMBL" id="VIO60942.1"/>
    </source>
</evidence>
<organism evidence="2">
    <name type="scientific">Gibberella zeae</name>
    <name type="common">Wheat head blight fungus</name>
    <name type="synonym">Fusarium graminearum</name>
    <dbReference type="NCBI Taxonomy" id="5518"/>
    <lineage>
        <taxon>Eukaryota</taxon>
        <taxon>Fungi</taxon>
        <taxon>Dikarya</taxon>
        <taxon>Ascomycota</taxon>
        <taxon>Pezizomycotina</taxon>
        <taxon>Sordariomycetes</taxon>
        <taxon>Hypocreomycetidae</taxon>
        <taxon>Hypocreales</taxon>
        <taxon>Nectriaceae</taxon>
        <taxon>Fusarium</taxon>
    </lineage>
</organism>
<dbReference type="EMBL" id="CAAKMV010000149">
    <property type="protein sequence ID" value="VIO60942.1"/>
    <property type="molecule type" value="Genomic_DNA"/>
</dbReference>
<gene>
    <name evidence="2" type="ORF">FUG_LOCUS421382</name>
    <name evidence="1" type="ORF">MDCFG202_LOCUS342174</name>
</gene>
<evidence type="ECO:0000313" key="1">
    <source>
        <dbReference type="EMBL" id="CAG1992138.1"/>
    </source>
</evidence>
<dbReference type="Proteomes" id="UP000746612">
    <property type="component" value="Unassembled WGS sequence"/>
</dbReference>
<sequence>MNSSLRESRSDDHGLLPFHSVKKLDERMKDTGKETALHIATSRVVFEEILFESILPTNSFYFILEEAKEGGVVAPFAKILRPIRAVL</sequence>
<name>A0A4E9DLN2_GIBZA</name>
<accession>A0A4E9DLN2</accession>
<dbReference type="EMBL" id="CAJPIJ010000149">
    <property type="protein sequence ID" value="CAG1992138.1"/>
    <property type="molecule type" value="Genomic_DNA"/>
</dbReference>
<reference evidence="2" key="1">
    <citation type="submission" date="2019-04" db="EMBL/GenBank/DDBJ databases">
        <authorList>
            <person name="Melise S."/>
            <person name="Noan J."/>
            <person name="Okalmin O."/>
        </authorList>
    </citation>
    <scope>NUCLEOTIDE SEQUENCE</scope>
    <source>
        <strain evidence="2">FN9</strain>
    </source>
</reference>